<name>A0A0J6CIC4_9BACT</name>
<dbReference type="AlphaFoldDB" id="A0A0J6CIC4"/>
<sequence length="59" mass="7097">MGDNLFRLPEDEYNYLRQLFKFNGIPRYVMLDRDGNVVDDNFPGHNAEYEIQKLFPDKK</sequence>
<reference evidence="1 2" key="1">
    <citation type="submission" date="2015-06" db="EMBL/GenBank/DDBJ databases">
        <title>Draft Genome Sequence of Parabacteroides goldsteinii with Putative Novel Metallo-Beta-Lactamases Isolated from a Blood Culture from a Human Patient.</title>
        <authorList>
            <person name="Krogh T.J."/>
            <person name="Agergaard C.N."/>
            <person name="Moller-Jensen J."/>
            <person name="Justesen U.S."/>
        </authorList>
    </citation>
    <scope>NUCLEOTIDE SEQUENCE [LARGE SCALE GENOMIC DNA]</scope>
    <source>
        <strain evidence="1 2">910340</strain>
    </source>
</reference>
<proteinExistence type="predicted"/>
<evidence type="ECO:0000313" key="1">
    <source>
        <dbReference type="EMBL" id="KMM31894.1"/>
    </source>
</evidence>
<evidence type="ECO:0000313" key="2">
    <source>
        <dbReference type="Proteomes" id="UP000036166"/>
    </source>
</evidence>
<feature type="non-terminal residue" evidence="1">
    <location>
        <position position="1"/>
    </location>
</feature>
<organism evidence="1 2">
    <name type="scientific">Parabacteroides goldsteinii</name>
    <dbReference type="NCBI Taxonomy" id="328812"/>
    <lineage>
        <taxon>Bacteria</taxon>
        <taxon>Pseudomonadati</taxon>
        <taxon>Bacteroidota</taxon>
        <taxon>Bacteroidia</taxon>
        <taxon>Bacteroidales</taxon>
        <taxon>Tannerellaceae</taxon>
        <taxon>Parabacteroides</taxon>
    </lineage>
</organism>
<comment type="caution">
    <text evidence="1">The sequence shown here is derived from an EMBL/GenBank/DDBJ whole genome shotgun (WGS) entry which is preliminary data.</text>
</comment>
<dbReference type="Proteomes" id="UP000036166">
    <property type="component" value="Unassembled WGS sequence"/>
</dbReference>
<dbReference type="PATRIC" id="fig|328812.4.peg.5172"/>
<dbReference type="EMBL" id="LFJV01000079">
    <property type="protein sequence ID" value="KMM31894.1"/>
    <property type="molecule type" value="Genomic_DNA"/>
</dbReference>
<dbReference type="RefSeq" id="WP_048317084.1">
    <property type="nucleotide sequence ID" value="NZ_LFJV01000079.1"/>
</dbReference>
<protein>
    <submittedName>
        <fullName evidence="1">Uncharacterized protein</fullName>
    </submittedName>
</protein>
<gene>
    <name evidence="1" type="ORF">ACM15_20095</name>
</gene>
<accession>A0A0J6CIC4</accession>
<dbReference type="Gene3D" id="3.40.30.10">
    <property type="entry name" value="Glutaredoxin"/>
    <property type="match status" value="1"/>
</dbReference>